<accession>A0A4Z1R7D1</accession>
<dbReference type="PANTHER" id="PTHR14097:SF7">
    <property type="entry name" value="OXIDOREDUCTASE HTATIP2"/>
    <property type="match status" value="1"/>
</dbReference>
<dbReference type="Gene3D" id="3.40.50.720">
    <property type="entry name" value="NAD(P)-binding Rossmann-like Domain"/>
    <property type="match status" value="1"/>
</dbReference>
<dbReference type="SUPFAM" id="SSF51735">
    <property type="entry name" value="NAD(P)-binding Rossmann-fold domains"/>
    <property type="match status" value="1"/>
</dbReference>
<comment type="caution">
    <text evidence="1">The sequence shown here is derived from an EMBL/GenBank/DDBJ whole genome shotgun (WGS) entry which is preliminary data.</text>
</comment>
<dbReference type="RefSeq" id="WP_134674203.1">
    <property type="nucleotide sequence ID" value="NZ_SPUH01000001.1"/>
</dbReference>
<gene>
    <name evidence="1" type="ORF">E4582_08790</name>
</gene>
<evidence type="ECO:0000313" key="1">
    <source>
        <dbReference type="EMBL" id="TKS54846.1"/>
    </source>
</evidence>
<dbReference type="AlphaFoldDB" id="A0A4Z1R7D1"/>
<evidence type="ECO:0000313" key="2">
    <source>
        <dbReference type="Proteomes" id="UP000298681"/>
    </source>
</evidence>
<sequence>MNTTANVLHVGATGLVGREVLARLLAAPRVQRVVAPTRRPLAVTHAKLVNPVVDFDALPAAADWWAVDAVICTLGTTMRQAGSRDAFRRVDHDYPLEVARRAQAAGALVYALNSAAGADARSRVFYSRVKGELERALETIGFETLVLVRPGLIGGDRAEHRAGEAAAGAVLGLLGPLLPRAWRISPAARTADALVDAVLEARPGCHVIGAATLAG</sequence>
<dbReference type="PANTHER" id="PTHR14097">
    <property type="entry name" value="OXIDOREDUCTASE HTATIP2"/>
    <property type="match status" value="1"/>
</dbReference>
<proteinExistence type="predicted"/>
<protein>
    <submittedName>
        <fullName evidence="1">NAD-dependent dehydratase</fullName>
    </submittedName>
</protein>
<dbReference type="InterPro" id="IPR036291">
    <property type="entry name" value="NAD(P)-bd_dom_sf"/>
</dbReference>
<keyword evidence="2" id="KW-1185">Reference proteome</keyword>
<dbReference type="Proteomes" id="UP000298681">
    <property type="component" value="Unassembled WGS sequence"/>
</dbReference>
<organism evidence="1 2">
    <name type="scientific">Luteimonas yindakuii</name>
    <dbReference type="NCBI Taxonomy" id="2565782"/>
    <lineage>
        <taxon>Bacteria</taxon>
        <taxon>Pseudomonadati</taxon>
        <taxon>Pseudomonadota</taxon>
        <taxon>Gammaproteobacteria</taxon>
        <taxon>Lysobacterales</taxon>
        <taxon>Lysobacteraceae</taxon>
        <taxon>Luteimonas</taxon>
    </lineage>
</organism>
<dbReference type="EMBL" id="SPUH01000001">
    <property type="protein sequence ID" value="TKS54846.1"/>
    <property type="molecule type" value="Genomic_DNA"/>
</dbReference>
<reference evidence="1 2" key="1">
    <citation type="submission" date="2019-01" db="EMBL/GenBank/DDBJ databases">
        <authorList>
            <person name="Zhang S."/>
        </authorList>
    </citation>
    <scope>NUCLEOTIDE SEQUENCE [LARGE SCALE GENOMIC DNA]</scope>
    <source>
        <strain evidence="1 2">1626</strain>
    </source>
</reference>
<name>A0A4Z1R7D1_9GAMM</name>